<dbReference type="PANTHER" id="PTHR47926:SF482">
    <property type="entry name" value="PENTATRICOPEPTIDE REPEAT-CONTAINING PROTEIN CHLOROPLASTIC"/>
    <property type="match status" value="1"/>
</dbReference>
<proteinExistence type="inferred from homology"/>
<feature type="repeat" description="PPR" evidence="4">
    <location>
        <begin position="247"/>
        <end position="281"/>
    </location>
</feature>
<dbReference type="Proteomes" id="UP000807115">
    <property type="component" value="Chromosome 3"/>
</dbReference>
<feature type="region of interest" description="Disordered" evidence="5">
    <location>
        <begin position="1"/>
        <end position="34"/>
    </location>
</feature>
<dbReference type="InterPro" id="IPR002885">
    <property type="entry name" value="PPR_rpt"/>
</dbReference>
<dbReference type="GO" id="GO:0010467">
    <property type="term" value="P:gene expression"/>
    <property type="evidence" value="ECO:0007669"/>
    <property type="project" value="UniProtKB-ARBA"/>
</dbReference>
<dbReference type="EMBL" id="CM027682">
    <property type="protein sequence ID" value="KAG0540152.1"/>
    <property type="molecule type" value="Genomic_DNA"/>
</dbReference>
<dbReference type="Pfam" id="PF01535">
    <property type="entry name" value="PPR"/>
    <property type="match status" value="4"/>
</dbReference>
<organism evidence="7 8">
    <name type="scientific">Sorghum bicolor</name>
    <name type="common">Sorghum</name>
    <name type="synonym">Sorghum vulgare</name>
    <dbReference type="NCBI Taxonomy" id="4558"/>
    <lineage>
        <taxon>Eukaryota</taxon>
        <taxon>Viridiplantae</taxon>
        <taxon>Streptophyta</taxon>
        <taxon>Embryophyta</taxon>
        <taxon>Tracheophyta</taxon>
        <taxon>Spermatophyta</taxon>
        <taxon>Magnoliopsida</taxon>
        <taxon>Liliopsida</taxon>
        <taxon>Poales</taxon>
        <taxon>Poaceae</taxon>
        <taxon>PACMAD clade</taxon>
        <taxon>Panicoideae</taxon>
        <taxon>Andropogonodae</taxon>
        <taxon>Andropogoneae</taxon>
        <taxon>Sorghinae</taxon>
        <taxon>Sorghum</taxon>
    </lineage>
</organism>
<dbReference type="InterPro" id="IPR032867">
    <property type="entry name" value="DYW_dom"/>
</dbReference>
<dbReference type="GO" id="GO:0003723">
    <property type="term" value="F:RNA binding"/>
    <property type="evidence" value="ECO:0007669"/>
    <property type="project" value="InterPro"/>
</dbReference>
<dbReference type="Pfam" id="PF14432">
    <property type="entry name" value="DYW_deaminase"/>
    <property type="match status" value="1"/>
</dbReference>
<feature type="repeat" description="PPR" evidence="4">
    <location>
        <begin position="492"/>
        <end position="526"/>
    </location>
</feature>
<evidence type="ECO:0000313" key="7">
    <source>
        <dbReference type="EMBL" id="KAG0540152.1"/>
    </source>
</evidence>
<feature type="repeat" description="PPR" evidence="4">
    <location>
        <begin position="353"/>
        <end position="387"/>
    </location>
</feature>
<dbReference type="PROSITE" id="PS51375">
    <property type="entry name" value="PPR"/>
    <property type="match status" value="4"/>
</dbReference>
<comment type="caution">
    <text evidence="7">The sequence shown here is derived from an EMBL/GenBank/DDBJ whole genome shotgun (WGS) entry which is preliminary data.</text>
</comment>
<dbReference type="PANTHER" id="PTHR47926">
    <property type="entry name" value="PENTATRICOPEPTIDE REPEAT-CONTAINING PROTEIN"/>
    <property type="match status" value="1"/>
</dbReference>
<dbReference type="FunFam" id="1.25.40.10:FF:001104">
    <property type="entry name" value="Uncharacterized protein"/>
    <property type="match status" value="1"/>
</dbReference>
<dbReference type="Pfam" id="PF20431">
    <property type="entry name" value="E_motif"/>
    <property type="match status" value="1"/>
</dbReference>
<reference evidence="7" key="1">
    <citation type="journal article" date="2019" name="BMC Genomics">
        <title>A new reference genome for Sorghum bicolor reveals high levels of sequence similarity between sweet and grain genotypes: implications for the genetics of sugar metabolism.</title>
        <authorList>
            <person name="Cooper E.A."/>
            <person name="Brenton Z.W."/>
            <person name="Flinn B.S."/>
            <person name="Jenkins J."/>
            <person name="Shu S."/>
            <person name="Flowers D."/>
            <person name="Luo F."/>
            <person name="Wang Y."/>
            <person name="Xia P."/>
            <person name="Barry K."/>
            <person name="Daum C."/>
            <person name="Lipzen A."/>
            <person name="Yoshinaga Y."/>
            <person name="Schmutz J."/>
            <person name="Saski C."/>
            <person name="Vermerris W."/>
            <person name="Kresovich S."/>
        </authorList>
    </citation>
    <scope>NUCLEOTIDE SEQUENCE</scope>
</reference>
<dbReference type="FunFam" id="1.25.40.10:FF:000341">
    <property type="entry name" value="Pentatricopeptide repeat-containing protein chloroplastic"/>
    <property type="match status" value="1"/>
</dbReference>
<dbReference type="InterPro" id="IPR011990">
    <property type="entry name" value="TPR-like_helical_dom_sf"/>
</dbReference>
<feature type="region of interest" description="Disordered" evidence="5">
    <location>
        <begin position="59"/>
        <end position="78"/>
    </location>
</feature>
<dbReference type="FunFam" id="1.25.40.10:FF:000486">
    <property type="entry name" value="Pentatricopeptide repeat-containing protein chloroplastic"/>
    <property type="match status" value="1"/>
</dbReference>
<sequence>MLAHSQAQPRRQAAPENGPATLPSHPKSRKKSAIFSVSARRCPFSPASPLLSTFPTFQLPSELRRPTQPNPTQPKYLPLPRRLTATPLLAFRRLRLRVRPRAAPIPMSATASPHTSLLHLPHRPFGPRRPRLTRLRCLASLAPASSGASPENEDHLIQTLCAHGRLARAAALLQGLPAPTQRTYESLLLAAARAGDTALAAAVHRRLEADPVFRSDPFLSTRLIDAYAALRALPAARQVFDEAPVKNIFVWNAMLKALALADHGEEALACLSDMGRVGVPVDSYSYAHGLKACIAASASHVPASARVREMHAHAIRRGYGSHTHVATTLIDCYAKLGMVSYAERVFASMPDRNLVSWSAMIGCYAKNERPGDAIQIFQEMMASDADLVPNSITIVSVLHACAGVNALGQGKVLHAYILRRGFDSLVSVLNALMAMYMKCGCLEIGRYIFNWIGRRRNVVSWNSLISGYGMHGFGSESIQVFEEMIQEGISPSIITFISVLGACSHAGLVEQGKKLFESMVEYNVTPRAEHYACMVDLLGRAGRLDEAVELIQSMRIQPSPQVWGSLLGACRIHGHVEYAEMACSHLFDLEPRNAGNYVLLADIYARAKLQNQVDVLKELLEEHALEKVPGCSWIEVKKKLYSFASVDKNPQVEELQALIGEFVTQMKNEGYVPDTGSVLYDIEEEEKERILLGHSEKLAVAFGLINTGSGEVIRITKNLRLCEDCHSVTKFISKFTNREIVVRDVNRFHHFRDGVCSCRDYW</sequence>
<accession>A0A921RHB3</accession>
<evidence type="ECO:0000259" key="6">
    <source>
        <dbReference type="Pfam" id="PF14432"/>
    </source>
</evidence>
<keyword evidence="2" id="KW-0677">Repeat</keyword>
<evidence type="ECO:0000256" key="3">
    <source>
        <dbReference type="ARBA" id="ARBA00022946"/>
    </source>
</evidence>
<dbReference type="Pfam" id="PF13041">
    <property type="entry name" value="PPR_2"/>
    <property type="match status" value="1"/>
</dbReference>
<dbReference type="GO" id="GO:0008270">
    <property type="term" value="F:zinc ion binding"/>
    <property type="evidence" value="ECO:0007669"/>
    <property type="project" value="InterPro"/>
</dbReference>
<evidence type="ECO:0000313" key="8">
    <source>
        <dbReference type="Proteomes" id="UP000807115"/>
    </source>
</evidence>
<evidence type="ECO:0000256" key="1">
    <source>
        <dbReference type="ARBA" id="ARBA00006643"/>
    </source>
</evidence>
<reference evidence="7" key="2">
    <citation type="submission" date="2020-10" db="EMBL/GenBank/DDBJ databases">
        <authorList>
            <person name="Cooper E.A."/>
            <person name="Brenton Z.W."/>
            <person name="Flinn B.S."/>
            <person name="Jenkins J."/>
            <person name="Shu S."/>
            <person name="Flowers D."/>
            <person name="Luo F."/>
            <person name="Wang Y."/>
            <person name="Xia P."/>
            <person name="Barry K."/>
            <person name="Daum C."/>
            <person name="Lipzen A."/>
            <person name="Yoshinaga Y."/>
            <person name="Schmutz J."/>
            <person name="Saski C."/>
            <person name="Vermerris W."/>
            <person name="Kresovich S."/>
        </authorList>
    </citation>
    <scope>NUCLEOTIDE SEQUENCE</scope>
</reference>
<feature type="domain" description="DYW" evidence="6">
    <location>
        <begin position="670"/>
        <end position="762"/>
    </location>
</feature>
<feature type="repeat" description="PPR" evidence="4">
    <location>
        <begin position="457"/>
        <end position="491"/>
    </location>
</feature>
<protein>
    <recommendedName>
        <fullName evidence="6">DYW domain-containing protein</fullName>
    </recommendedName>
</protein>
<dbReference type="InterPro" id="IPR046848">
    <property type="entry name" value="E_motif"/>
</dbReference>
<dbReference type="GO" id="GO:0009451">
    <property type="term" value="P:RNA modification"/>
    <property type="evidence" value="ECO:0007669"/>
    <property type="project" value="InterPro"/>
</dbReference>
<evidence type="ECO:0000256" key="4">
    <source>
        <dbReference type="PROSITE-ProRule" id="PRU00708"/>
    </source>
</evidence>
<dbReference type="InterPro" id="IPR046960">
    <property type="entry name" value="PPR_At4g14850-like_plant"/>
</dbReference>
<name>A0A921RHB3_SORBI</name>
<dbReference type="OrthoDB" id="185373at2759"/>
<comment type="similarity">
    <text evidence="1">Belongs to the PPR family. PCMP-H subfamily.</text>
</comment>
<dbReference type="Gene3D" id="1.25.40.10">
    <property type="entry name" value="Tetratricopeptide repeat domain"/>
    <property type="match status" value="3"/>
</dbReference>
<dbReference type="NCBIfam" id="TIGR00756">
    <property type="entry name" value="PPR"/>
    <property type="match status" value="5"/>
</dbReference>
<keyword evidence="3" id="KW-0809">Transit peptide</keyword>
<dbReference type="AlphaFoldDB" id="A0A921RHB3"/>
<evidence type="ECO:0000256" key="2">
    <source>
        <dbReference type="ARBA" id="ARBA00022737"/>
    </source>
</evidence>
<gene>
    <name evidence="7" type="ORF">BDA96_03G384000</name>
</gene>
<evidence type="ECO:0000256" key="5">
    <source>
        <dbReference type="SAM" id="MobiDB-lite"/>
    </source>
</evidence>